<dbReference type="Gene3D" id="3.40.50.1820">
    <property type="entry name" value="alpha/beta hydrolase"/>
    <property type="match status" value="1"/>
</dbReference>
<dbReference type="PANTHER" id="PTHR43798:SF31">
    <property type="entry name" value="AB HYDROLASE SUPERFAMILY PROTEIN YCLE"/>
    <property type="match status" value="1"/>
</dbReference>
<organism evidence="3 4">
    <name type="scientific">Mycolicibacterium peregrinum</name>
    <name type="common">Mycobacterium peregrinum</name>
    <dbReference type="NCBI Taxonomy" id="43304"/>
    <lineage>
        <taxon>Bacteria</taxon>
        <taxon>Bacillati</taxon>
        <taxon>Actinomycetota</taxon>
        <taxon>Actinomycetes</taxon>
        <taxon>Mycobacteriales</taxon>
        <taxon>Mycobacteriaceae</taxon>
        <taxon>Mycolicibacterium</taxon>
    </lineage>
</organism>
<feature type="domain" description="AB hydrolase-1" evidence="2">
    <location>
        <begin position="13"/>
        <end position="245"/>
    </location>
</feature>
<evidence type="ECO:0000313" key="4">
    <source>
        <dbReference type="Proteomes" id="UP000093902"/>
    </source>
</evidence>
<dbReference type="Pfam" id="PF00561">
    <property type="entry name" value="Abhydrolase_1"/>
    <property type="match status" value="1"/>
</dbReference>
<dbReference type="SUPFAM" id="SSF53474">
    <property type="entry name" value="alpha/beta-Hydrolases"/>
    <property type="match status" value="1"/>
</dbReference>
<dbReference type="GO" id="GO:0004601">
    <property type="term" value="F:peroxidase activity"/>
    <property type="evidence" value="ECO:0007669"/>
    <property type="project" value="UniProtKB-KW"/>
</dbReference>
<proteinExistence type="predicted"/>
<dbReference type="GO" id="GO:0016787">
    <property type="term" value="F:hydrolase activity"/>
    <property type="evidence" value="ECO:0007669"/>
    <property type="project" value="UniProtKB-KW"/>
</dbReference>
<dbReference type="OrthoDB" id="3210844at2"/>
<dbReference type="PRINTS" id="PR00111">
    <property type="entry name" value="ABHYDROLASE"/>
</dbReference>
<dbReference type="PANTHER" id="PTHR43798">
    <property type="entry name" value="MONOACYLGLYCEROL LIPASE"/>
    <property type="match status" value="1"/>
</dbReference>
<reference evidence="4" key="1">
    <citation type="submission" date="2016-06" db="EMBL/GenBank/DDBJ databases">
        <authorList>
            <person name="Sutton G."/>
            <person name="Brinkac L."/>
            <person name="Sanka R."/>
            <person name="Adams M."/>
            <person name="Lau E."/>
            <person name="Mehaffy C."/>
            <person name="Tameris M."/>
            <person name="Hatherill M."/>
            <person name="Hanekom W."/>
            <person name="Mahomed H."/>
            <person name="Mcshane H."/>
        </authorList>
    </citation>
    <scope>NUCLEOTIDE SEQUENCE [LARGE SCALE GENOMIC DNA]</scope>
    <source>
        <strain evidence="4">852002-51209_SCH5440388</strain>
    </source>
</reference>
<protein>
    <submittedName>
        <fullName evidence="3">Bromoperoxidase</fullName>
    </submittedName>
</protein>
<gene>
    <name evidence="3" type="ORF">A5792_31435</name>
</gene>
<dbReference type="InterPro" id="IPR029058">
    <property type="entry name" value="AB_hydrolase_fold"/>
</dbReference>
<dbReference type="GO" id="GO:0016020">
    <property type="term" value="C:membrane"/>
    <property type="evidence" value="ECO:0007669"/>
    <property type="project" value="TreeGrafter"/>
</dbReference>
<keyword evidence="3" id="KW-0560">Oxidoreductase</keyword>
<dbReference type="Proteomes" id="UP000093902">
    <property type="component" value="Unassembled WGS sequence"/>
</dbReference>
<keyword evidence="3" id="KW-0575">Peroxidase</keyword>
<dbReference type="AlphaFoldDB" id="A0A1A0QPP4"/>
<sequence length="277" mass="30135">MNLAYDDRGHGEAVLFIAGQGGAGRTWDLYQVPAFRAAGYRVITFDNRGVGATAGAEGFTTATMVADTAALIERLDVAPVRLVAVSMGSYIAQELMLARPELVSQAALMATRGRHDRTREFFRTAERDLANAGVQLPATYEAKLRLLESFSPKTLNNEELVRDWIDTFTMWPPRLTPGIRAQYGVAPQNDRRPAYRTITTPVLVIGFADDLVMPPYLGAEVADALPNGRYLEIADTGHLGFLERPNAVNSAILDFFAGSSAGNSHGVSTFDGHRDCL</sequence>
<dbReference type="RefSeq" id="WP_064936590.1">
    <property type="nucleotide sequence ID" value="NZ_LZSO01000042.1"/>
</dbReference>
<dbReference type="InterPro" id="IPR000073">
    <property type="entry name" value="AB_hydrolase_1"/>
</dbReference>
<dbReference type="EMBL" id="LZSO01000042">
    <property type="protein sequence ID" value="OBB23893.1"/>
    <property type="molecule type" value="Genomic_DNA"/>
</dbReference>
<evidence type="ECO:0000259" key="2">
    <source>
        <dbReference type="Pfam" id="PF00561"/>
    </source>
</evidence>
<keyword evidence="1" id="KW-0378">Hydrolase</keyword>
<evidence type="ECO:0000256" key="1">
    <source>
        <dbReference type="ARBA" id="ARBA00022801"/>
    </source>
</evidence>
<accession>A0A1A0QPP4</accession>
<name>A0A1A0QPP4_MYCPR</name>
<dbReference type="STRING" id="43304.GCA_001403655_05585"/>
<comment type="caution">
    <text evidence="3">The sequence shown here is derived from an EMBL/GenBank/DDBJ whole genome shotgun (WGS) entry which is preliminary data.</text>
</comment>
<dbReference type="InterPro" id="IPR050266">
    <property type="entry name" value="AB_hydrolase_sf"/>
</dbReference>
<evidence type="ECO:0000313" key="3">
    <source>
        <dbReference type="EMBL" id="OBB23893.1"/>
    </source>
</evidence>